<reference evidence="4" key="1">
    <citation type="thesis" date="2020" institute="ProQuest LLC" country="789 East Eisenhower Parkway, Ann Arbor, MI, USA">
        <title>Comparative Genomics and Chromosome Evolution.</title>
        <authorList>
            <person name="Mudd A.B."/>
        </authorList>
    </citation>
    <scope>NUCLEOTIDE SEQUENCE</scope>
    <source>
        <strain evidence="4">HN-11 Male</strain>
        <tissue evidence="4">Kidney and liver</tissue>
    </source>
</reference>
<dbReference type="PANTHER" id="PTHR46199:SF6">
    <property type="entry name" value="RAC GTPASE ACTIVATING PROTEIN 1"/>
    <property type="match status" value="1"/>
</dbReference>
<dbReference type="GO" id="GO:0051233">
    <property type="term" value="C:spindle midzone"/>
    <property type="evidence" value="ECO:0007669"/>
    <property type="project" value="TreeGrafter"/>
</dbReference>
<dbReference type="OrthoDB" id="2218807at2759"/>
<dbReference type="GO" id="GO:0051256">
    <property type="term" value="P:mitotic spindle midzone assembly"/>
    <property type="evidence" value="ECO:0007669"/>
    <property type="project" value="TreeGrafter"/>
</dbReference>
<evidence type="ECO:0000313" key="5">
    <source>
        <dbReference type="Proteomes" id="UP000770717"/>
    </source>
</evidence>
<name>A0A8J6JQ81_ELECQ</name>
<dbReference type="GO" id="GO:0097149">
    <property type="term" value="C:centralspindlin complex"/>
    <property type="evidence" value="ECO:0007669"/>
    <property type="project" value="TreeGrafter"/>
</dbReference>
<proteinExistence type="predicted"/>
<protein>
    <recommendedName>
        <fullName evidence="3">Rho-GAP domain-containing protein</fullName>
    </recommendedName>
</protein>
<dbReference type="Pfam" id="PF00620">
    <property type="entry name" value="RhoGAP"/>
    <property type="match status" value="1"/>
</dbReference>
<feature type="compositionally biased region" description="Polar residues" evidence="2">
    <location>
        <begin position="579"/>
        <end position="590"/>
    </location>
</feature>
<dbReference type="InterPro" id="IPR046349">
    <property type="entry name" value="C1-like_sf"/>
</dbReference>
<evidence type="ECO:0000259" key="3">
    <source>
        <dbReference type="PROSITE" id="PS50238"/>
    </source>
</evidence>
<keyword evidence="5" id="KW-1185">Reference proteome</keyword>
<dbReference type="Proteomes" id="UP000770717">
    <property type="component" value="Unassembled WGS sequence"/>
</dbReference>
<feature type="region of interest" description="Disordered" evidence="2">
    <location>
        <begin position="578"/>
        <end position="605"/>
    </location>
</feature>
<dbReference type="SUPFAM" id="SSF57889">
    <property type="entry name" value="Cysteine-rich domain"/>
    <property type="match status" value="1"/>
</dbReference>
<dbReference type="SUPFAM" id="SSF48350">
    <property type="entry name" value="GTPase activation domain, GAP"/>
    <property type="match status" value="1"/>
</dbReference>
<feature type="coiled-coil region" evidence="1">
    <location>
        <begin position="50"/>
        <end position="115"/>
    </location>
</feature>
<dbReference type="CDD" id="cd04382">
    <property type="entry name" value="RhoGAP_MgcRacGAP"/>
    <property type="match status" value="1"/>
</dbReference>
<dbReference type="PROSITE" id="PS50238">
    <property type="entry name" value="RHOGAP"/>
    <property type="match status" value="1"/>
</dbReference>
<sequence length="605" mass="67702">MGGGVIMQRCRCGEWRMGESQVRALQSYTDQVQRLMEFNIDAEEDCIRIAQSFEATRRKWQQSEKELQEKQQSLMRSEIENSALEVKLKHARNQVDVEMKRRQKAETQLQTVERQVQLVGDLLQSDGENVAPLSDSVLAFFGGHRSNPTAPGVGNRLSMVEESCGSFLSDISYDQTEDDLDLEELPGKPVKLKPRERRVGGSEPIIASPASPVTLFSLCLQIREAIIAKTNLSTTDSSSIHITSGIECVPQRQLRKSRRFTTVQDLNSALPQINEADQETEPEAPPSSNPPQMHIFLHKTRFGKMAMKCRNCRILIHPECRNFCSKLCPSTPLPCQSTAPKKGQVLLLDFAPATSPMVPNLVIQCVNEIEKKGLKERGLYRISGCDRQVKELKQKLLNGKVKSHQLAKEDIHTVCGVLKDFLRNLSEPLLTFALHSQFLEAADILDVCESKREICQTVHALPSANKDTLAFLILHLYRVMRSPECKMDKMNLSRVFGPTIVGHSVPNPTALVIMTDTPRQAKVMSLLLSVPSSFWNRFLSNDQENQNCDSVSTGQDRLFGPVTSPEILASLGGLALQRKPQSPIESANKNELQKKSEKFFTSPNA</sequence>
<dbReference type="GO" id="GO:0030496">
    <property type="term" value="C:midbody"/>
    <property type="evidence" value="ECO:0007669"/>
    <property type="project" value="TreeGrafter"/>
</dbReference>
<dbReference type="InterPro" id="IPR008936">
    <property type="entry name" value="Rho_GTPase_activation_prot"/>
</dbReference>
<dbReference type="PANTHER" id="PTHR46199">
    <property type="entry name" value="RAC GTPASE-ACTIVATING PROTEIN 1"/>
    <property type="match status" value="1"/>
</dbReference>
<dbReference type="GO" id="GO:0005634">
    <property type="term" value="C:nucleus"/>
    <property type="evidence" value="ECO:0007669"/>
    <property type="project" value="TreeGrafter"/>
</dbReference>
<evidence type="ECO:0000256" key="1">
    <source>
        <dbReference type="SAM" id="Coils"/>
    </source>
</evidence>
<dbReference type="EMBL" id="WNTK01001216">
    <property type="protein sequence ID" value="KAG9467766.1"/>
    <property type="molecule type" value="Genomic_DNA"/>
</dbReference>
<dbReference type="GO" id="GO:0032154">
    <property type="term" value="C:cleavage furrow"/>
    <property type="evidence" value="ECO:0007669"/>
    <property type="project" value="TreeGrafter"/>
</dbReference>
<accession>A0A8J6JQ81</accession>
<evidence type="ECO:0000256" key="2">
    <source>
        <dbReference type="SAM" id="MobiDB-lite"/>
    </source>
</evidence>
<dbReference type="GO" id="GO:0000281">
    <property type="term" value="P:mitotic cytokinesis"/>
    <property type="evidence" value="ECO:0007669"/>
    <property type="project" value="TreeGrafter"/>
</dbReference>
<dbReference type="InterPro" id="IPR000198">
    <property type="entry name" value="RhoGAP_dom"/>
</dbReference>
<evidence type="ECO:0000313" key="4">
    <source>
        <dbReference type="EMBL" id="KAG9467766.1"/>
    </source>
</evidence>
<dbReference type="AlphaFoldDB" id="A0A8J6JQ81"/>
<organism evidence="4 5">
    <name type="scientific">Eleutherodactylus coqui</name>
    <name type="common">Puerto Rican coqui</name>
    <dbReference type="NCBI Taxonomy" id="57060"/>
    <lineage>
        <taxon>Eukaryota</taxon>
        <taxon>Metazoa</taxon>
        <taxon>Chordata</taxon>
        <taxon>Craniata</taxon>
        <taxon>Vertebrata</taxon>
        <taxon>Euteleostomi</taxon>
        <taxon>Amphibia</taxon>
        <taxon>Batrachia</taxon>
        <taxon>Anura</taxon>
        <taxon>Neobatrachia</taxon>
        <taxon>Hyloidea</taxon>
        <taxon>Eleutherodactylidae</taxon>
        <taxon>Eleutherodactylinae</taxon>
        <taxon>Eleutherodactylus</taxon>
        <taxon>Eleutherodactylus</taxon>
    </lineage>
</organism>
<dbReference type="Gene3D" id="1.10.555.10">
    <property type="entry name" value="Rho GTPase activation protein"/>
    <property type="match status" value="1"/>
</dbReference>
<dbReference type="GO" id="GO:0007266">
    <property type="term" value="P:Rho protein signal transduction"/>
    <property type="evidence" value="ECO:0007669"/>
    <property type="project" value="TreeGrafter"/>
</dbReference>
<gene>
    <name evidence="4" type="ORF">GDO78_014363</name>
</gene>
<dbReference type="SMART" id="SM00324">
    <property type="entry name" value="RhoGAP"/>
    <property type="match status" value="1"/>
</dbReference>
<keyword evidence="1" id="KW-0175">Coiled coil</keyword>
<comment type="caution">
    <text evidence="4">The sequence shown here is derived from an EMBL/GenBank/DDBJ whole genome shotgun (WGS) entry which is preliminary data.</text>
</comment>
<feature type="domain" description="Rho-GAP" evidence="3">
    <location>
        <begin position="345"/>
        <end position="535"/>
    </location>
</feature>
<dbReference type="GO" id="GO:0005096">
    <property type="term" value="F:GTPase activator activity"/>
    <property type="evidence" value="ECO:0007669"/>
    <property type="project" value="TreeGrafter"/>
</dbReference>